<accession>A0A1M4ERG0</accession>
<dbReference type="Gene3D" id="1.20.90.10">
    <property type="entry name" value="Phospholipase A2 domain"/>
    <property type="match status" value="1"/>
</dbReference>
<dbReference type="RefSeq" id="WP_225269741.1">
    <property type="nucleotide sequence ID" value="NZ_CP084058.1"/>
</dbReference>
<gene>
    <name evidence="2" type="ORF">BN4615_P10729</name>
</gene>
<dbReference type="GO" id="GO:0004623">
    <property type="term" value="F:phospholipase A2 activity"/>
    <property type="evidence" value="ECO:0007669"/>
    <property type="project" value="InterPro"/>
</dbReference>
<feature type="signal peptide" evidence="1">
    <location>
        <begin position="1"/>
        <end position="20"/>
    </location>
</feature>
<dbReference type="GO" id="GO:0006644">
    <property type="term" value="P:phospholipid metabolic process"/>
    <property type="evidence" value="ECO:0007669"/>
    <property type="project" value="InterPro"/>
</dbReference>
<dbReference type="SUPFAM" id="SSF48619">
    <property type="entry name" value="Phospholipase A2, PLA2"/>
    <property type="match status" value="1"/>
</dbReference>
<keyword evidence="1" id="KW-0732">Signal</keyword>
<dbReference type="AlphaFoldDB" id="A0A1M4ERG0"/>
<evidence type="ECO:0000313" key="2">
    <source>
        <dbReference type="EMBL" id="SBP01213.1"/>
    </source>
</evidence>
<protein>
    <submittedName>
        <fullName evidence="2">Putative secreted protein</fullName>
    </submittedName>
</protein>
<reference evidence="2" key="1">
    <citation type="submission" date="2016-04" db="EMBL/GenBank/DDBJ databases">
        <authorList>
            <person name="Evans L.H."/>
            <person name="Alamgir A."/>
            <person name="Owens N."/>
            <person name="Weber N.D."/>
            <person name="Virtaneva K."/>
            <person name="Barbian K."/>
            <person name="Babar A."/>
            <person name="Rosenke K."/>
        </authorList>
    </citation>
    <scope>NUCLEOTIDE SEQUENCE</scope>
    <source>
        <strain evidence="2">Nono1</strain>
    </source>
</reference>
<organism evidence="2">
    <name type="scientific">Nonomuraea gerenzanensis</name>
    <dbReference type="NCBI Taxonomy" id="93944"/>
    <lineage>
        <taxon>Bacteria</taxon>
        <taxon>Bacillati</taxon>
        <taxon>Actinomycetota</taxon>
        <taxon>Actinomycetes</taxon>
        <taxon>Streptosporangiales</taxon>
        <taxon>Streptosporangiaceae</taxon>
        <taxon>Nonomuraea</taxon>
    </lineage>
</organism>
<evidence type="ECO:0000256" key="1">
    <source>
        <dbReference type="SAM" id="SignalP"/>
    </source>
</evidence>
<dbReference type="InterPro" id="IPR036444">
    <property type="entry name" value="PLipase_A2_dom_sf"/>
</dbReference>
<dbReference type="InterPro" id="IPR015141">
    <property type="entry name" value="PLipase_A2_prok/fun"/>
</dbReference>
<sequence>MVVGSSLAALVLITSLPAPTVTLQQKLTALSALTQPTARSAAAWRDAWEHRSSWAPYAFDWTTDLCSGSPDKPLGYDFRLACTRHDFGYRNYKAVSRFPAHRARIDEAFLFDMGRVCATYAEIRRTACDRLARSYYQAVRRLGAVA</sequence>
<dbReference type="EMBL" id="LT559118">
    <property type="protein sequence ID" value="SBP01213.1"/>
    <property type="molecule type" value="Genomic_DNA"/>
</dbReference>
<proteinExistence type="predicted"/>
<dbReference type="Pfam" id="PF09056">
    <property type="entry name" value="Phospholip_A2_3"/>
    <property type="match status" value="1"/>
</dbReference>
<name>A0A1M4ERG0_9ACTN</name>
<feature type="chain" id="PRO_5039032537" evidence="1">
    <location>
        <begin position="21"/>
        <end position="146"/>
    </location>
</feature>
<dbReference type="GO" id="GO:0050482">
    <property type="term" value="P:arachidonate secretion"/>
    <property type="evidence" value="ECO:0007669"/>
    <property type="project" value="InterPro"/>
</dbReference>